<evidence type="ECO:0000313" key="3">
    <source>
        <dbReference type="EMBL" id="KAJ8797591.1"/>
    </source>
</evidence>
<name>A0AB34HXP9_ESCRO</name>
<dbReference type="EMBL" id="JAIQCJ010000212">
    <property type="protein sequence ID" value="KAJ8797591.1"/>
    <property type="molecule type" value="Genomic_DNA"/>
</dbReference>
<dbReference type="PANTHER" id="PTHR47765:SF2">
    <property type="entry name" value="EXONUCLEASE MUT-7 HOMOLOG"/>
    <property type="match status" value="1"/>
</dbReference>
<protein>
    <recommendedName>
        <fullName evidence="2">Mut7-C RNAse domain-containing protein</fullName>
    </recommendedName>
</protein>
<evidence type="ECO:0000259" key="2">
    <source>
        <dbReference type="Pfam" id="PF01927"/>
    </source>
</evidence>
<dbReference type="PANTHER" id="PTHR47765">
    <property type="entry name" value="3'-5' EXONUCLEASE DOMAIN-CONTAINING PROTEIN"/>
    <property type="match status" value="1"/>
</dbReference>
<dbReference type="Pfam" id="PF01927">
    <property type="entry name" value="Mut7-C"/>
    <property type="match status" value="1"/>
</dbReference>
<feature type="domain" description="Mut7-C RNAse" evidence="2">
    <location>
        <begin position="192"/>
        <end position="215"/>
    </location>
</feature>
<sequence length="241" mass="25631">MRGGGEDLATCPGPVAHTPLSASVDIGPDPSDWTWSDHGPDLQPGLCPHSCPKSPWTCNQEGKAHSGLPVPEASPESGRGRRSVIQGTDRAHQACNCHQYLKVSKDVMKQLVWLSGHPEGPSGTGDEAAQIEDERETGSAPEEAPGGCAYDPSCRWLEEEDLQSRVPARLGNGTRLQLSGVPAGVLRRPGLRHFYCCTGCGKVFWEGSHLGRVAENFREVLEGVPGSREPSRAPSPAGSPS</sequence>
<reference evidence="3 4" key="1">
    <citation type="submission" date="2022-11" db="EMBL/GenBank/DDBJ databases">
        <title>Whole genome sequence of Eschrichtius robustus ER-17-0199.</title>
        <authorList>
            <person name="Bruniche-Olsen A."/>
            <person name="Black A.N."/>
            <person name="Fields C.J."/>
            <person name="Walden K."/>
            <person name="Dewoody J.A."/>
        </authorList>
    </citation>
    <scope>NUCLEOTIDE SEQUENCE [LARGE SCALE GENOMIC DNA]</scope>
    <source>
        <strain evidence="3">ER-17-0199</strain>
        <tissue evidence="3">Blubber</tissue>
    </source>
</reference>
<dbReference type="InterPro" id="IPR002782">
    <property type="entry name" value="Mut7-C_RNAse_dom"/>
</dbReference>
<feature type="region of interest" description="Disordered" evidence="1">
    <location>
        <begin position="61"/>
        <end position="87"/>
    </location>
</feature>
<dbReference type="AlphaFoldDB" id="A0AB34HXP9"/>
<dbReference type="InterPro" id="IPR052408">
    <property type="entry name" value="Exonuclease_MUT-7-like"/>
</dbReference>
<feature type="region of interest" description="Disordered" evidence="1">
    <location>
        <begin position="114"/>
        <end position="147"/>
    </location>
</feature>
<organism evidence="3 4">
    <name type="scientific">Eschrichtius robustus</name>
    <name type="common">California gray whale</name>
    <name type="synonym">Eschrichtius gibbosus</name>
    <dbReference type="NCBI Taxonomy" id="9764"/>
    <lineage>
        <taxon>Eukaryota</taxon>
        <taxon>Metazoa</taxon>
        <taxon>Chordata</taxon>
        <taxon>Craniata</taxon>
        <taxon>Vertebrata</taxon>
        <taxon>Euteleostomi</taxon>
        <taxon>Mammalia</taxon>
        <taxon>Eutheria</taxon>
        <taxon>Laurasiatheria</taxon>
        <taxon>Artiodactyla</taxon>
        <taxon>Whippomorpha</taxon>
        <taxon>Cetacea</taxon>
        <taxon>Mysticeti</taxon>
        <taxon>Eschrichtiidae</taxon>
        <taxon>Eschrichtius</taxon>
    </lineage>
</organism>
<feature type="region of interest" description="Disordered" evidence="1">
    <location>
        <begin position="1"/>
        <end position="28"/>
    </location>
</feature>
<evidence type="ECO:0000313" key="4">
    <source>
        <dbReference type="Proteomes" id="UP001159641"/>
    </source>
</evidence>
<gene>
    <name evidence="3" type="ORF">J1605_017323</name>
</gene>
<accession>A0AB34HXP9</accession>
<comment type="caution">
    <text evidence="3">The sequence shown here is derived from an EMBL/GenBank/DDBJ whole genome shotgun (WGS) entry which is preliminary data.</text>
</comment>
<dbReference type="Proteomes" id="UP001159641">
    <property type="component" value="Unassembled WGS sequence"/>
</dbReference>
<proteinExistence type="predicted"/>
<evidence type="ECO:0000256" key="1">
    <source>
        <dbReference type="SAM" id="MobiDB-lite"/>
    </source>
</evidence>
<keyword evidence="4" id="KW-1185">Reference proteome</keyword>